<gene>
    <name evidence="3" type="ORF">CGK74_13405</name>
</gene>
<dbReference type="InterPro" id="IPR036366">
    <property type="entry name" value="PGBDSf"/>
</dbReference>
<sequence length="426" mass="45353">MNTTPHSSPSQAAVRASVAATSIRKRSQAVLLASALSGLSVFASPSLASEVAFASCLRDLRAEAASKGVTMATFDQHTTALAPDMAVVGFLDAQPEFVTPIWDYMAGLVDAERVADGQAMLAQWKDVLAQVAAEYDVDPATVVAVWGVESNFGRNFGSRPLLTSLSTLSCFGRRQPFFRGEFFTTLKIIQEGHVAPERLTGSWAGAFGHTQFMPSTFMRLAVDFDGDGRRDLVDSVPDALASTANFLKRAGWNSALPWGFEVALPAGFDTSEAGRRNKQPMQQWAARGVKRIDGGALPPGQTPAGLLLPAGADGPAFLVTRNFDALYSYNAAESYALAIAHLSDRLRGGAAFTTAWPTDDPGLSRAERRELQTLLIARGHDIGEADGMIGSRTREALKAVQAELGLEPDGRAGQKALAALRAAVRD</sequence>
<name>A0A235EW41_9RHOO</name>
<dbReference type="Gene3D" id="1.10.101.10">
    <property type="entry name" value="PGBD-like superfamily/PGBD"/>
    <property type="match status" value="1"/>
</dbReference>
<dbReference type="InterPro" id="IPR002477">
    <property type="entry name" value="Peptidoglycan-bd-like"/>
</dbReference>
<dbReference type="Gene3D" id="1.10.530.10">
    <property type="match status" value="1"/>
</dbReference>
<dbReference type="Pfam" id="PF01471">
    <property type="entry name" value="PG_binding_1"/>
    <property type="match status" value="1"/>
</dbReference>
<dbReference type="SUPFAM" id="SSF47090">
    <property type="entry name" value="PGBD-like"/>
    <property type="match status" value="1"/>
</dbReference>
<feature type="domain" description="Transglycosylase SLT" evidence="2">
    <location>
        <begin position="53"/>
        <end position="344"/>
    </location>
</feature>
<dbReference type="FunFam" id="1.10.8.350:FF:000001">
    <property type="entry name" value="Lytic murein transglycosylase B"/>
    <property type="match status" value="1"/>
</dbReference>
<dbReference type="SUPFAM" id="SSF53955">
    <property type="entry name" value="Lysozyme-like"/>
    <property type="match status" value="1"/>
</dbReference>
<dbReference type="GO" id="GO:0008933">
    <property type="term" value="F:peptidoglycan lytic transglycosylase activity"/>
    <property type="evidence" value="ECO:0007669"/>
    <property type="project" value="TreeGrafter"/>
</dbReference>
<dbReference type="Gene3D" id="1.10.8.350">
    <property type="entry name" value="Bacterial muramidase"/>
    <property type="match status" value="1"/>
</dbReference>
<dbReference type="RefSeq" id="WP_094268953.1">
    <property type="nucleotide sequence ID" value="NZ_NOIH01000015.1"/>
</dbReference>
<evidence type="ECO:0000313" key="3">
    <source>
        <dbReference type="EMBL" id="OYD53211.1"/>
    </source>
</evidence>
<accession>A0A235EW41</accession>
<comment type="caution">
    <text evidence="3">The sequence shown here is derived from an EMBL/GenBank/DDBJ whole genome shotgun (WGS) entry which is preliminary data.</text>
</comment>
<evidence type="ECO:0000313" key="4">
    <source>
        <dbReference type="Proteomes" id="UP000215181"/>
    </source>
</evidence>
<dbReference type="InterPro" id="IPR031304">
    <property type="entry name" value="SLT_2"/>
</dbReference>
<dbReference type="InterPro" id="IPR036365">
    <property type="entry name" value="PGBD-like_sf"/>
</dbReference>
<organism evidence="3 4">
    <name type="scientific">Thauera propionica</name>
    <dbReference type="NCBI Taxonomy" id="2019431"/>
    <lineage>
        <taxon>Bacteria</taxon>
        <taxon>Pseudomonadati</taxon>
        <taxon>Pseudomonadota</taxon>
        <taxon>Betaproteobacteria</taxon>
        <taxon>Rhodocyclales</taxon>
        <taxon>Zoogloeaceae</taxon>
        <taxon>Thauera</taxon>
    </lineage>
</organism>
<evidence type="ECO:0000259" key="1">
    <source>
        <dbReference type="Pfam" id="PF01471"/>
    </source>
</evidence>
<dbReference type="PANTHER" id="PTHR30163">
    <property type="entry name" value="MEMBRANE-BOUND LYTIC MUREIN TRANSGLYCOSYLASE B"/>
    <property type="match status" value="1"/>
</dbReference>
<dbReference type="NCBIfam" id="TIGR02283">
    <property type="entry name" value="MltB_2"/>
    <property type="match status" value="1"/>
</dbReference>
<reference evidence="3 4" key="1">
    <citation type="submission" date="2017-07" db="EMBL/GenBank/DDBJ databases">
        <title>Thauera sp. KNDSS-Mac4 genome sequence and assembly.</title>
        <authorList>
            <person name="Mayilraj S."/>
        </authorList>
    </citation>
    <scope>NUCLEOTIDE SEQUENCE [LARGE SCALE GENOMIC DNA]</scope>
    <source>
        <strain evidence="3 4">KNDSS-Mac4</strain>
    </source>
</reference>
<dbReference type="GO" id="GO:0009253">
    <property type="term" value="P:peptidoglycan catabolic process"/>
    <property type="evidence" value="ECO:0007669"/>
    <property type="project" value="TreeGrafter"/>
</dbReference>
<dbReference type="OrthoDB" id="9772911at2"/>
<dbReference type="InterPro" id="IPR011970">
    <property type="entry name" value="MltB_2"/>
</dbReference>
<feature type="domain" description="Peptidoglycan binding-like" evidence="1">
    <location>
        <begin position="365"/>
        <end position="420"/>
    </location>
</feature>
<dbReference type="Pfam" id="PF13406">
    <property type="entry name" value="SLT_2"/>
    <property type="match status" value="1"/>
</dbReference>
<dbReference type="PANTHER" id="PTHR30163:SF10">
    <property type="entry name" value="TRANSGLYCOLASE-RELATED"/>
    <property type="match status" value="1"/>
</dbReference>
<evidence type="ECO:0000259" key="2">
    <source>
        <dbReference type="Pfam" id="PF13406"/>
    </source>
</evidence>
<keyword evidence="4" id="KW-1185">Reference proteome</keyword>
<protein>
    <submittedName>
        <fullName evidence="3">Lytic transglycosylase</fullName>
    </submittedName>
</protein>
<dbReference type="AlphaFoldDB" id="A0A235EW41"/>
<dbReference type="InterPro" id="IPR043426">
    <property type="entry name" value="MltB-like"/>
</dbReference>
<dbReference type="Proteomes" id="UP000215181">
    <property type="component" value="Unassembled WGS sequence"/>
</dbReference>
<proteinExistence type="predicted"/>
<dbReference type="EMBL" id="NOIH01000015">
    <property type="protein sequence ID" value="OYD53211.1"/>
    <property type="molecule type" value="Genomic_DNA"/>
</dbReference>
<dbReference type="InterPro" id="IPR023346">
    <property type="entry name" value="Lysozyme-like_dom_sf"/>
</dbReference>
<dbReference type="CDD" id="cd13399">
    <property type="entry name" value="Slt35-like"/>
    <property type="match status" value="1"/>
</dbReference>